<dbReference type="GO" id="GO:0015420">
    <property type="term" value="F:ABC-type vitamin B12 transporter activity"/>
    <property type="evidence" value="ECO:0007669"/>
    <property type="project" value="UniProtKB-UniRule"/>
</dbReference>
<evidence type="ECO:0000256" key="2">
    <source>
        <dbReference type="ARBA" id="ARBA00004953"/>
    </source>
</evidence>
<evidence type="ECO:0000256" key="9">
    <source>
        <dbReference type="HAMAP-Rule" id="MF_00024"/>
    </source>
</evidence>
<organism evidence="10 11">
    <name type="scientific">Nocardioides seonyuensis</name>
    <dbReference type="NCBI Taxonomy" id="2518371"/>
    <lineage>
        <taxon>Bacteria</taxon>
        <taxon>Bacillati</taxon>
        <taxon>Actinomycetota</taxon>
        <taxon>Actinomycetes</taxon>
        <taxon>Propionibacteriales</taxon>
        <taxon>Nocardioidaceae</taxon>
        <taxon>Nocardioides</taxon>
    </lineage>
</organism>
<evidence type="ECO:0000256" key="8">
    <source>
        <dbReference type="ARBA" id="ARBA00023136"/>
    </source>
</evidence>
<keyword evidence="8 9" id="KW-0472">Membrane</keyword>
<keyword evidence="5 9" id="KW-0169">Cobalamin biosynthesis</keyword>
<dbReference type="PANTHER" id="PTHR34308">
    <property type="entry name" value="COBALAMIN BIOSYNTHESIS PROTEIN CBIB"/>
    <property type="match status" value="1"/>
</dbReference>
<dbReference type="PANTHER" id="PTHR34308:SF1">
    <property type="entry name" value="COBALAMIN BIOSYNTHESIS PROTEIN CBIB"/>
    <property type="match status" value="1"/>
</dbReference>
<keyword evidence="7 9" id="KW-1133">Transmembrane helix</keyword>
<evidence type="ECO:0000256" key="7">
    <source>
        <dbReference type="ARBA" id="ARBA00022989"/>
    </source>
</evidence>
<name>A0A4P7IH47_9ACTN</name>
<dbReference type="Pfam" id="PF03186">
    <property type="entry name" value="CobD_Cbib"/>
    <property type="match status" value="1"/>
</dbReference>
<dbReference type="KEGG" id="nsn:EXE58_14805"/>
<comment type="function">
    <text evidence="9">Converts cobyric acid to cobinamide by the addition of aminopropanol on the F carboxylic group.</text>
</comment>
<dbReference type="GO" id="GO:0048472">
    <property type="term" value="F:threonine-phosphate decarboxylase activity"/>
    <property type="evidence" value="ECO:0007669"/>
    <property type="project" value="InterPro"/>
</dbReference>
<evidence type="ECO:0000256" key="5">
    <source>
        <dbReference type="ARBA" id="ARBA00022573"/>
    </source>
</evidence>
<protein>
    <recommendedName>
        <fullName evidence="9">Cobalamin biosynthesis protein CobD</fullName>
    </recommendedName>
</protein>
<evidence type="ECO:0000256" key="4">
    <source>
        <dbReference type="ARBA" id="ARBA00022475"/>
    </source>
</evidence>
<evidence type="ECO:0000313" key="10">
    <source>
        <dbReference type="EMBL" id="QBX56608.1"/>
    </source>
</evidence>
<evidence type="ECO:0000256" key="3">
    <source>
        <dbReference type="ARBA" id="ARBA00006263"/>
    </source>
</evidence>
<proteinExistence type="inferred from homology"/>
<gene>
    <name evidence="9" type="primary">cobD</name>
    <name evidence="10" type="ORF">EXE58_14805</name>
</gene>
<evidence type="ECO:0000256" key="1">
    <source>
        <dbReference type="ARBA" id="ARBA00004651"/>
    </source>
</evidence>
<dbReference type="EMBL" id="CP038436">
    <property type="protein sequence ID" value="QBX56608.1"/>
    <property type="molecule type" value="Genomic_DNA"/>
</dbReference>
<dbReference type="UniPathway" id="UPA00148"/>
<dbReference type="RefSeq" id="WP_135268594.1">
    <property type="nucleotide sequence ID" value="NZ_CP038436.1"/>
</dbReference>
<comment type="subcellular location">
    <subcellularLocation>
        <location evidence="1 9">Cell membrane</location>
        <topology evidence="1 9">Multi-pass membrane protein</topology>
    </subcellularLocation>
</comment>
<comment type="pathway">
    <text evidence="2 9">Cofactor biosynthesis; adenosylcobalamin biosynthesis.</text>
</comment>
<dbReference type="AlphaFoldDB" id="A0A4P7IH47"/>
<dbReference type="GO" id="GO:0009236">
    <property type="term" value="P:cobalamin biosynthetic process"/>
    <property type="evidence" value="ECO:0007669"/>
    <property type="project" value="UniProtKB-UniRule"/>
</dbReference>
<keyword evidence="4 9" id="KW-1003">Cell membrane</keyword>
<reference evidence="10 11" key="1">
    <citation type="submission" date="2019-03" db="EMBL/GenBank/DDBJ databases">
        <title>Three New Species of Nocardioides, Nocardioides euryhalodurans sp. nov., Nocardioides seonyuensis sp. nov. and Nocardioides eburneoflavus sp. nov. Iolated from Soil.</title>
        <authorList>
            <person name="Roh S.G."/>
            <person name="Lee C."/>
            <person name="Kim M.-K."/>
            <person name="Kim S.B."/>
        </authorList>
    </citation>
    <scope>NUCLEOTIDE SEQUENCE [LARGE SCALE GENOMIC DNA]</scope>
    <source>
        <strain evidence="10 11">MMS17-SY207-3</strain>
    </source>
</reference>
<keyword evidence="6 9" id="KW-0812">Transmembrane</keyword>
<dbReference type="OrthoDB" id="9811967at2"/>
<comment type="similarity">
    <text evidence="3 9">Belongs to the CobD/CbiB family.</text>
</comment>
<sequence>MLSVRLLLTEVAAVETALVQGVEPGRAALARIVSRDASNLSPDEVREAALESLSENLSDSVVAPLFWYVVAGLPGATVYRFSNTADACWGYRTPRWEHAGKVAARADDVLNLLPARLTAALLLPDPRRWRDLRHQAARTPSPNSGWPMAALALAGDLRLRKRGSWVLHDTGATPGPTHLRDALRRVRRTALAAAVAGALAARAVHLLHLRHDPPPEGER</sequence>
<dbReference type="InterPro" id="IPR004485">
    <property type="entry name" value="Cobalamin_biosynth_CobD/CbiB"/>
</dbReference>
<accession>A0A4P7IH47</accession>
<dbReference type="HAMAP" id="MF_00024">
    <property type="entry name" value="CobD_CbiB"/>
    <property type="match status" value="1"/>
</dbReference>
<keyword evidence="11" id="KW-1185">Reference proteome</keyword>
<dbReference type="GO" id="GO:0005886">
    <property type="term" value="C:plasma membrane"/>
    <property type="evidence" value="ECO:0007669"/>
    <property type="project" value="UniProtKB-SubCell"/>
</dbReference>
<dbReference type="Proteomes" id="UP000294853">
    <property type="component" value="Chromosome"/>
</dbReference>
<evidence type="ECO:0000256" key="6">
    <source>
        <dbReference type="ARBA" id="ARBA00022692"/>
    </source>
</evidence>
<evidence type="ECO:0000313" key="11">
    <source>
        <dbReference type="Proteomes" id="UP000294853"/>
    </source>
</evidence>